<proteinExistence type="predicted"/>
<name>A0A136JFF5_9PEZI</name>
<protein>
    <submittedName>
        <fullName evidence="2">Uncharacterized protein</fullName>
    </submittedName>
</protein>
<feature type="compositionally biased region" description="Polar residues" evidence="1">
    <location>
        <begin position="57"/>
        <end position="76"/>
    </location>
</feature>
<sequence>MRPGQSQLTDSVGTHTRGGAGKTAGREPSSIFPQQSFPSRLPPKMHARTNTRPPPSTSVLPETPTHTHTKMPSSGQDMHKGRGWWVCCGRRPAGHVGISHSHVIQPPFSFLYLLCCAVLPSHTFASPHLRFCLCGGKGVSACLPACLPARWP</sequence>
<dbReference type="Proteomes" id="UP000070501">
    <property type="component" value="Unassembled WGS sequence"/>
</dbReference>
<evidence type="ECO:0000313" key="2">
    <source>
        <dbReference type="EMBL" id="KXJ95880.1"/>
    </source>
</evidence>
<dbReference type="EMBL" id="KQ964246">
    <property type="protein sequence ID" value="KXJ95880.1"/>
    <property type="molecule type" value="Genomic_DNA"/>
</dbReference>
<gene>
    <name evidence="2" type="ORF">Micbo1qcDRAFT_29471</name>
</gene>
<feature type="compositionally biased region" description="Polar residues" evidence="1">
    <location>
        <begin position="1"/>
        <end position="14"/>
    </location>
</feature>
<accession>A0A136JFF5</accession>
<reference evidence="3" key="1">
    <citation type="submission" date="2016-02" db="EMBL/GenBank/DDBJ databases">
        <title>Draft genome sequence of Microdochium bolleyi, a fungal endophyte of beachgrass.</title>
        <authorList>
            <consortium name="DOE Joint Genome Institute"/>
            <person name="David A.S."/>
            <person name="May G."/>
            <person name="Haridas S."/>
            <person name="Lim J."/>
            <person name="Wang M."/>
            <person name="Labutti K."/>
            <person name="Lipzen A."/>
            <person name="Barry K."/>
            <person name="Grigoriev I.V."/>
        </authorList>
    </citation>
    <scope>NUCLEOTIDE SEQUENCE [LARGE SCALE GENOMIC DNA]</scope>
    <source>
        <strain evidence="3">J235TASD1</strain>
    </source>
</reference>
<dbReference type="AlphaFoldDB" id="A0A136JFF5"/>
<dbReference type="InParanoid" id="A0A136JFF5"/>
<organism evidence="2 3">
    <name type="scientific">Microdochium bolleyi</name>
    <dbReference type="NCBI Taxonomy" id="196109"/>
    <lineage>
        <taxon>Eukaryota</taxon>
        <taxon>Fungi</taxon>
        <taxon>Dikarya</taxon>
        <taxon>Ascomycota</taxon>
        <taxon>Pezizomycotina</taxon>
        <taxon>Sordariomycetes</taxon>
        <taxon>Xylariomycetidae</taxon>
        <taxon>Xylariales</taxon>
        <taxon>Microdochiaceae</taxon>
        <taxon>Microdochium</taxon>
    </lineage>
</organism>
<feature type="compositionally biased region" description="Low complexity" evidence="1">
    <location>
        <begin position="28"/>
        <end position="39"/>
    </location>
</feature>
<evidence type="ECO:0000313" key="3">
    <source>
        <dbReference type="Proteomes" id="UP000070501"/>
    </source>
</evidence>
<keyword evidence="3" id="KW-1185">Reference proteome</keyword>
<feature type="region of interest" description="Disordered" evidence="1">
    <location>
        <begin position="1"/>
        <end position="78"/>
    </location>
</feature>
<evidence type="ECO:0000256" key="1">
    <source>
        <dbReference type="SAM" id="MobiDB-lite"/>
    </source>
</evidence>